<evidence type="ECO:0000313" key="2">
    <source>
        <dbReference type="EMBL" id="CUG13890.1"/>
    </source>
</evidence>
<feature type="compositionally biased region" description="Basic and acidic residues" evidence="1">
    <location>
        <begin position="171"/>
        <end position="184"/>
    </location>
</feature>
<protein>
    <submittedName>
        <fullName evidence="2">Uncharacterized protein</fullName>
    </submittedName>
</protein>
<feature type="compositionally biased region" description="Polar residues" evidence="1">
    <location>
        <begin position="65"/>
        <end position="87"/>
    </location>
</feature>
<accession>A0A0S4J1Y9</accession>
<dbReference type="EMBL" id="CYKH01000671">
    <property type="protein sequence ID" value="CUG13890.1"/>
    <property type="molecule type" value="Genomic_DNA"/>
</dbReference>
<feature type="compositionally biased region" description="Basic and acidic residues" evidence="1">
    <location>
        <begin position="341"/>
        <end position="357"/>
    </location>
</feature>
<organism evidence="2 3">
    <name type="scientific">Bodo saltans</name>
    <name type="common">Flagellated protozoan</name>
    <dbReference type="NCBI Taxonomy" id="75058"/>
    <lineage>
        <taxon>Eukaryota</taxon>
        <taxon>Discoba</taxon>
        <taxon>Euglenozoa</taxon>
        <taxon>Kinetoplastea</taxon>
        <taxon>Metakinetoplastina</taxon>
        <taxon>Eubodonida</taxon>
        <taxon>Bodonidae</taxon>
        <taxon>Bodo</taxon>
    </lineage>
</organism>
<evidence type="ECO:0000313" key="3">
    <source>
        <dbReference type="Proteomes" id="UP000051952"/>
    </source>
</evidence>
<feature type="compositionally biased region" description="Polar residues" evidence="1">
    <location>
        <begin position="251"/>
        <end position="269"/>
    </location>
</feature>
<evidence type="ECO:0000256" key="1">
    <source>
        <dbReference type="SAM" id="MobiDB-lite"/>
    </source>
</evidence>
<feature type="compositionally biased region" description="Low complexity" evidence="1">
    <location>
        <begin position="194"/>
        <end position="213"/>
    </location>
</feature>
<feature type="compositionally biased region" description="Low complexity" evidence="1">
    <location>
        <begin position="362"/>
        <end position="391"/>
    </location>
</feature>
<feature type="region of interest" description="Disordered" evidence="1">
    <location>
        <begin position="1"/>
        <end position="121"/>
    </location>
</feature>
<gene>
    <name evidence="2" type="ORF">BSAL_74845</name>
</gene>
<feature type="region of interest" description="Disordered" evidence="1">
    <location>
        <begin position="341"/>
        <end position="397"/>
    </location>
</feature>
<feature type="compositionally biased region" description="Low complexity" evidence="1">
    <location>
        <begin position="18"/>
        <end position="27"/>
    </location>
</feature>
<dbReference type="VEuPathDB" id="TriTrypDB:BSAL_74845"/>
<feature type="compositionally biased region" description="Low complexity" evidence="1">
    <location>
        <begin position="88"/>
        <end position="105"/>
    </location>
</feature>
<proteinExistence type="predicted"/>
<feature type="region of interest" description="Disordered" evidence="1">
    <location>
        <begin position="144"/>
        <end position="273"/>
    </location>
</feature>
<name>A0A0S4J1Y9_BODSA</name>
<reference evidence="3" key="1">
    <citation type="submission" date="2015-09" db="EMBL/GenBank/DDBJ databases">
        <authorList>
            <consortium name="Pathogen Informatics"/>
        </authorList>
    </citation>
    <scope>NUCLEOTIDE SEQUENCE [LARGE SCALE GENOMIC DNA]</scope>
    <source>
        <strain evidence="3">Lake Konstanz</strain>
    </source>
</reference>
<keyword evidence="3" id="KW-1185">Reference proteome</keyword>
<feature type="compositionally biased region" description="Pro residues" evidence="1">
    <location>
        <begin position="231"/>
        <end position="243"/>
    </location>
</feature>
<dbReference type="Proteomes" id="UP000051952">
    <property type="component" value="Unassembled WGS sequence"/>
</dbReference>
<dbReference type="AlphaFoldDB" id="A0A0S4J1Y9"/>
<sequence length="421" mass="44259">MGTCCSFQPLRPPRQGQSGNSLSSSSSIGVDPVTGEALRRGSSVRRERSSASSSVLRDRSHSESRSTSFIVQQQPQLSSSSRAGGSTQFPPLQQVQLQQNQSASQRPSIPRHPGTVSSISPVISGETVFMAPGRPPRIKVQVIDETNDEGGTKFSFSSSRIADHSLSPHQPRHETEEYAHEIGTPDRAQLNQGNSPANANDAAAAAAAASHASSGRERQSIAHQSRWETPPRLPPRSPPPPPVSLTTATTNPLQCSQRESNNNSDNHGGTTDLEATGVFNDIKFLRNSEATNSTRLSRVSAAASGGADDEADISYLSEVVVGDEVCEKVSIKSSLSTAIHGPRDARSVTDAYEDTRSARSVAPSSTTLRASTSSASSPTATTAGSGASAHSNGGRHDHMMIRLPGRLVNRVGSTLLAAAAT</sequence>